<evidence type="ECO:0000256" key="1">
    <source>
        <dbReference type="SAM" id="MobiDB-lite"/>
    </source>
</evidence>
<accession>A0AAV4FY91</accession>
<feature type="compositionally biased region" description="Acidic residues" evidence="1">
    <location>
        <begin position="96"/>
        <end position="109"/>
    </location>
</feature>
<reference evidence="2 3" key="1">
    <citation type="journal article" date="2021" name="Elife">
        <title>Chloroplast acquisition without the gene transfer in kleptoplastic sea slugs, Plakobranchus ocellatus.</title>
        <authorList>
            <person name="Maeda T."/>
            <person name="Takahashi S."/>
            <person name="Yoshida T."/>
            <person name="Shimamura S."/>
            <person name="Takaki Y."/>
            <person name="Nagai Y."/>
            <person name="Toyoda A."/>
            <person name="Suzuki Y."/>
            <person name="Arimoto A."/>
            <person name="Ishii H."/>
            <person name="Satoh N."/>
            <person name="Nishiyama T."/>
            <person name="Hasebe M."/>
            <person name="Maruyama T."/>
            <person name="Minagawa J."/>
            <person name="Obokata J."/>
            <person name="Shigenobu S."/>
        </authorList>
    </citation>
    <scope>NUCLEOTIDE SEQUENCE [LARGE SCALE GENOMIC DNA]</scope>
</reference>
<keyword evidence="3" id="KW-1185">Reference proteome</keyword>
<evidence type="ECO:0000313" key="2">
    <source>
        <dbReference type="EMBL" id="GFR77866.1"/>
    </source>
</evidence>
<comment type="caution">
    <text evidence="2">The sequence shown here is derived from an EMBL/GenBank/DDBJ whole genome shotgun (WGS) entry which is preliminary data.</text>
</comment>
<feature type="region of interest" description="Disordered" evidence="1">
    <location>
        <begin position="26"/>
        <end position="110"/>
    </location>
</feature>
<sequence length="205" mass="23383">MAVSEFEWQGNFDNLEVQVHSESDLDIDDLDSAAEEEMPGSVTTLGRLGQKRDTGSASSIRRTSANSDRAKRTPRKNLQARQIRKKSGVSQQPQSDPEDDQNETEDSDPEDKLCSHLQVCLAECSRQRLRALQMSLRHYGNVDNRVSYKDMQISLQENQIKLSHRAVQMMTDLYQDTKGIDYARFYSCMDRAHLRTGESINDHLS</sequence>
<protein>
    <submittedName>
        <fullName evidence="2">Echinoderm microtubule-associated protein-like 4 isoform X2</fullName>
    </submittedName>
</protein>
<dbReference type="EMBL" id="BMAT01001001">
    <property type="protein sequence ID" value="GFR77866.1"/>
    <property type="molecule type" value="Genomic_DNA"/>
</dbReference>
<proteinExistence type="predicted"/>
<feature type="compositionally biased region" description="Acidic residues" evidence="1">
    <location>
        <begin position="26"/>
        <end position="38"/>
    </location>
</feature>
<feature type="compositionally biased region" description="Polar residues" evidence="1">
    <location>
        <begin position="55"/>
        <end position="67"/>
    </location>
</feature>
<organism evidence="2 3">
    <name type="scientific">Elysia marginata</name>
    <dbReference type="NCBI Taxonomy" id="1093978"/>
    <lineage>
        <taxon>Eukaryota</taxon>
        <taxon>Metazoa</taxon>
        <taxon>Spiralia</taxon>
        <taxon>Lophotrochozoa</taxon>
        <taxon>Mollusca</taxon>
        <taxon>Gastropoda</taxon>
        <taxon>Heterobranchia</taxon>
        <taxon>Euthyneura</taxon>
        <taxon>Panpulmonata</taxon>
        <taxon>Sacoglossa</taxon>
        <taxon>Placobranchoidea</taxon>
        <taxon>Plakobranchidae</taxon>
        <taxon>Elysia</taxon>
    </lineage>
</organism>
<evidence type="ECO:0000313" key="3">
    <source>
        <dbReference type="Proteomes" id="UP000762676"/>
    </source>
</evidence>
<name>A0AAV4FY91_9GAST</name>
<dbReference type="AlphaFoldDB" id="A0AAV4FY91"/>
<dbReference type="Proteomes" id="UP000762676">
    <property type="component" value="Unassembled WGS sequence"/>
</dbReference>
<gene>
    <name evidence="2" type="ORF">ElyMa_000519300</name>
</gene>